<protein>
    <submittedName>
        <fullName evidence="1">Uncharacterized protein</fullName>
    </submittedName>
</protein>
<dbReference type="Proteomes" id="UP000607653">
    <property type="component" value="Unassembled WGS sequence"/>
</dbReference>
<evidence type="ECO:0000313" key="2">
    <source>
        <dbReference type="Proteomes" id="UP000607653"/>
    </source>
</evidence>
<dbReference type="EMBL" id="DUZY01000003">
    <property type="protein sequence ID" value="DAD30789.1"/>
    <property type="molecule type" value="Genomic_DNA"/>
</dbReference>
<comment type="caution">
    <text evidence="1">The sequence shown here is derived from an EMBL/GenBank/DDBJ whole genome shotgun (WGS) entry which is preliminary data.</text>
</comment>
<proteinExistence type="predicted"/>
<accession>A0A822YHL4</accession>
<evidence type="ECO:0000313" key="1">
    <source>
        <dbReference type="EMBL" id="DAD30789.1"/>
    </source>
</evidence>
<gene>
    <name evidence="1" type="ORF">HUJ06_009640</name>
</gene>
<dbReference type="AlphaFoldDB" id="A0A822YHL4"/>
<keyword evidence="2" id="KW-1185">Reference proteome</keyword>
<reference evidence="1 2" key="1">
    <citation type="journal article" date="2020" name="Mol. Biol. Evol.">
        <title>Distinct Expression and Methylation Patterns for Genes with Different Fates following a Single Whole-Genome Duplication in Flowering Plants.</title>
        <authorList>
            <person name="Shi T."/>
            <person name="Rahmani R.S."/>
            <person name="Gugger P.F."/>
            <person name="Wang M."/>
            <person name="Li H."/>
            <person name="Zhang Y."/>
            <person name="Li Z."/>
            <person name="Wang Q."/>
            <person name="Van de Peer Y."/>
            <person name="Marchal K."/>
            <person name="Chen J."/>
        </authorList>
    </citation>
    <scope>NUCLEOTIDE SEQUENCE [LARGE SCALE GENOMIC DNA]</scope>
    <source>
        <tissue evidence="1">Leaf</tissue>
    </source>
</reference>
<sequence length="127" mass="14181">MGGSDENNPSVLRPTNFQGNLLHRWPTSNSLAPRYILNTPGKQKEVKNLIPSVVNPSVLEDCTIIDVDDYNGGNDFLVPMFVKHTKAMLEEIDRMEEVEMEDIETEEAMMDIDDCDKMNPLVVVGGG</sequence>
<name>A0A822YHL4_NELNU</name>
<organism evidence="1 2">
    <name type="scientific">Nelumbo nucifera</name>
    <name type="common">Sacred lotus</name>
    <dbReference type="NCBI Taxonomy" id="4432"/>
    <lineage>
        <taxon>Eukaryota</taxon>
        <taxon>Viridiplantae</taxon>
        <taxon>Streptophyta</taxon>
        <taxon>Embryophyta</taxon>
        <taxon>Tracheophyta</taxon>
        <taxon>Spermatophyta</taxon>
        <taxon>Magnoliopsida</taxon>
        <taxon>Proteales</taxon>
        <taxon>Nelumbonaceae</taxon>
        <taxon>Nelumbo</taxon>
    </lineage>
</organism>